<feature type="region of interest" description="Disordered" evidence="1">
    <location>
        <begin position="125"/>
        <end position="181"/>
    </location>
</feature>
<accession>A0A3M0K3L9</accession>
<evidence type="ECO:0000313" key="3">
    <source>
        <dbReference type="Proteomes" id="UP000269221"/>
    </source>
</evidence>
<feature type="compositionally biased region" description="Basic and acidic residues" evidence="1">
    <location>
        <begin position="126"/>
        <end position="141"/>
    </location>
</feature>
<name>A0A3M0K3L9_HIRRU</name>
<dbReference type="EMBL" id="QRBI01000120">
    <property type="protein sequence ID" value="RMC07011.1"/>
    <property type="molecule type" value="Genomic_DNA"/>
</dbReference>
<dbReference type="OrthoDB" id="9228778at2759"/>
<feature type="region of interest" description="Disordered" evidence="1">
    <location>
        <begin position="1"/>
        <end position="23"/>
    </location>
</feature>
<organism evidence="2 3">
    <name type="scientific">Hirundo rustica rustica</name>
    <dbReference type="NCBI Taxonomy" id="333673"/>
    <lineage>
        <taxon>Eukaryota</taxon>
        <taxon>Metazoa</taxon>
        <taxon>Chordata</taxon>
        <taxon>Craniata</taxon>
        <taxon>Vertebrata</taxon>
        <taxon>Euteleostomi</taxon>
        <taxon>Archelosauria</taxon>
        <taxon>Archosauria</taxon>
        <taxon>Dinosauria</taxon>
        <taxon>Saurischia</taxon>
        <taxon>Theropoda</taxon>
        <taxon>Coelurosauria</taxon>
        <taxon>Aves</taxon>
        <taxon>Neognathae</taxon>
        <taxon>Neoaves</taxon>
        <taxon>Telluraves</taxon>
        <taxon>Australaves</taxon>
        <taxon>Passeriformes</taxon>
        <taxon>Sylvioidea</taxon>
        <taxon>Hirundinidae</taxon>
        <taxon>Hirundo</taxon>
    </lineage>
</organism>
<dbReference type="Proteomes" id="UP000269221">
    <property type="component" value="Unassembled WGS sequence"/>
</dbReference>
<gene>
    <name evidence="2" type="ORF">DUI87_16464</name>
</gene>
<protein>
    <recommendedName>
        <fullName evidence="4">Protocadherin domain-containing protein</fullName>
    </recommendedName>
</protein>
<evidence type="ECO:0000313" key="2">
    <source>
        <dbReference type="EMBL" id="RMC07011.1"/>
    </source>
</evidence>
<reference evidence="2 3" key="1">
    <citation type="submission" date="2018-07" db="EMBL/GenBank/DDBJ databases">
        <title>A high quality draft genome assembly of the barn swallow (H. rustica rustica).</title>
        <authorList>
            <person name="Formenti G."/>
            <person name="Chiara M."/>
            <person name="Poveda L."/>
            <person name="Francoijs K.-J."/>
            <person name="Bonisoli-Alquati A."/>
            <person name="Canova L."/>
            <person name="Gianfranceschi L."/>
            <person name="Horner D.S."/>
            <person name="Saino N."/>
        </authorList>
    </citation>
    <scope>NUCLEOTIDE SEQUENCE [LARGE SCALE GENOMIC DNA]</scope>
    <source>
        <strain evidence="2">Chelidonia</strain>
        <tissue evidence="2">Blood</tissue>
    </source>
</reference>
<feature type="compositionally biased region" description="Basic and acidic residues" evidence="1">
    <location>
        <begin position="1"/>
        <end position="14"/>
    </location>
</feature>
<dbReference type="AlphaFoldDB" id="A0A3M0K3L9"/>
<dbReference type="STRING" id="333673.A0A3M0K3L9"/>
<comment type="caution">
    <text evidence="2">The sequence shown here is derived from an EMBL/GenBank/DDBJ whole genome shotgun (WGS) entry which is preliminary data.</text>
</comment>
<sequence length="181" mass="20266">MFPHTDKDEHKDTEEPNDTAKVTPIVFDSEDNLKDLSSFVSAVKAEDAMYTPDFSTLDGPLGPRGLAEATEMCTQECLVLGHSDNCWMPPSLSPYQQPKSPLSTFAPQKEWVKKDKLVNGHTLTRTWKEDSNRNQFSDRKQYGSSEGHFNTGNHVTDIPLANLKSYKQAPGSVESPKEHQL</sequence>
<evidence type="ECO:0000256" key="1">
    <source>
        <dbReference type="SAM" id="MobiDB-lite"/>
    </source>
</evidence>
<keyword evidence="3" id="KW-1185">Reference proteome</keyword>
<proteinExistence type="predicted"/>
<evidence type="ECO:0008006" key="4">
    <source>
        <dbReference type="Google" id="ProtNLM"/>
    </source>
</evidence>
<feature type="compositionally biased region" description="Polar residues" evidence="1">
    <location>
        <begin position="142"/>
        <end position="154"/>
    </location>
</feature>